<comment type="caution">
    <text evidence="4">The sequence shown here is derived from an EMBL/GenBank/DDBJ whole genome shotgun (WGS) entry which is preliminary data.</text>
</comment>
<name>A0ABQ1XWE1_9PROT</name>
<dbReference type="Proteomes" id="UP000648722">
    <property type="component" value="Unassembled WGS sequence"/>
</dbReference>
<feature type="domain" description="Toprim" evidence="2">
    <location>
        <begin position="206"/>
        <end position="290"/>
    </location>
</feature>
<proteinExistence type="predicted"/>
<dbReference type="InterPro" id="IPR006171">
    <property type="entry name" value="TOPRIM_dom"/>
</dbReference>
<evidence type="ECO:0000313" key="5">
    <source>
        <dbReference type="Proteomes" id="UP000648722"/>
    </source>
</evidence>
<organism evidence="4 5">
    <name type="scientific">Glycocaulis albus</name>
    <dbReference type="NCBI Taxonomy" id="1382801"/>
    <lineage>
        <taxon>Bacteria</taxon>
        <taxon>Pseudomonadati</taxon>
        <taxon>Pseudomonadota</taxon>
        <taxon>Alphaproteobacteria</taxon>
        <taxon>Maricaulales</taxon>
        <taxon>Maricaulaceae</taxon>
        <taxon>Glycocaulis</taxon>
    </lineage>
</organism>
<dbReference type="Pfam" id="PF23639">
    <property type="entry name" value="DUF7146"/>
    <property type="match status" value="1"/>
</dbReference>
<sequence>MSLILRHIVARIGGELHDGGTRAVCPGPGHSQNDRSMSLMIGRDGRVLINSFSSRTDWRECQRWLEDLKLVEPFDPTRAPSKASPEPRIQNIADRVRQKLDRAKSLWAQSKPLAGTLGGRYAALRGLRICELPSTEVRFHPNVRRSRGPSPAILQKITSSTGRMMGVQCTYLDPATANRLPDREGRRIIGRFKSGGVRLAPGGQVLGVGEGVESTVSAARRFAVPAWALLGSENLKAFTPPAGVELLLIFADHGEGGLIAAETLKARAHDAGIDARILPPPKSAGDWNDLDRPALPTTDFEKV</sequence>
<evidence type="ECO:0000256" key="1">
    <source>
        <dbReference type="SAM" id="MobiDB-lite"/>
    </source>
</evidence>
<reference evidence="5" key="1">
    <citation type="journal article" date="2019" name="Int. J. Syst. Evol. Microbiol.">
        <title>The Global Catalogue of Microorganisms (GCM) 10K type strain sequencing project: providing services to taxonomists for standard genome sequencing and annotation.</title>
        <authorList>
            <consortium name="The Broad Institute Genomics Platform"/>
            <consortium name="The Broad Institute Genome Sequencing Center for Infectious Disease"/>
            <person name="Wu L."/>
            <person name="Ma J."/>
        </authorList>
    </citation>
    <scope>NUCLEOTIDE SEQUENCE [LARGE SCALE GENOMIC DNA]</scope>
    <source>
        <strain evidence="5">CGMCC 1.12766</strain>
    </source>
</reference>
<evidence type="ECO:0000259" key="2">
    <source>
        <dbReference type="Pfam" id="PF13362"/>
    </source>
</evidence>
<feature type="domain" description="DUF7146" evidence="3">
    <location>
        <begin position="99"/>
        <end position="199"/>
    </location>
</feature>
<accession>A0ABQ1XWE1</accession>
<evidence type="ECO:0008006" key="6">
    <source>
        <dbReference type="Google" id="ProtNLM"/>
    </source>
</evidence>
<gene>
    <name evidence="4" type="ORF">GCM10007420_22260</name>
</gene>
<dbReference type="EMBL" id="BMFS01000010">
    <property type="protein sequence ID" value="GGH05317.1"/>
    <property type="molecule type" value="Genomic_DNA"/>
</dbReference>
<dbReference type="InterPro" id="IPR055570">
    <property type="entry name" value="DUF7146"/>
</dbReference>
<feature type="region of interest" description="Disordered" evidence="1">
    <location>
        <begin position="277"/>
        <end position="303"/>
    </location>
</feature>
<protein>
    <recommendedName>
        <fullName evidence="6">Toprim domain-containing protein</fullName>
    </recommendedName>
</protein>
<evidence type="ECO:0000313" key="4">
    <source>
        <dbReference type="EMBL" id="GGH05317.1"/>
    </source>
</evidence>
<evidence type="ECO:0000259" key="3">
    <source>
        <dbReference type="Pfam" id="PF23639"/>
    </source>
</evidence>
<keyword evidence="5" id="KW-1185">Reference proteome</keyword>
<dbReference type="Pfam" id="PF13362">
    <property type="entry name" value="Toprim_3"/>
    <property type="match status" value="1"/>
</dbReference>